<gene>
    <name evidence="1" type="primary">jg22063</name>
    <name evidence="1" type="ORF">PAEG_LOCUS15282</name>
</gene>
<organism evidence="1 2">
    <name type="scientific">Pararge aegeria aegeria</name>
    <dbReference type="NCBI Taxonomy" id="348720"/>
    <lineage>
        <taxon>Eukaryota</taxon>
        <taxon>Metazoa</taxon>
        <taxon>Ecdysozoa</taxon>
        <taxon>Arthropoda</taxon>
        <taxon>Hexapoda</taxon>
        <taxon>Insecta</taxon>
        <taxon>Pterygota</taxon>
        <taxon>Neoptera</taxon>
        <taxon>Endopterygota</taxon>
        <taxon>Lepidoptera</taxon>
        <taxon>Glossata</taxon>
        <taxon>Ditrysia</taxon>
        <taxon>Papilionoidea</taxon>
        <taxon>Nymphalidae</taxon>
        <taxon>Satyrinae</taxon>
        <taxon>Satyrini</taxon>
        <taxon>Parargina</taxon>
        <taxon>Pararge</taxon>
    </lineage>
</organism>
<dbReference type="AlphaFoldDB" id="A0A8S4RL95"/>
<reference evidence="1" key="1">
    <citation type="submission" date="2022-03" db="EMBL/GenBank/DDBJ databases">
        <authorList>
            <person name="Lindestad O."/>
        </authorList>
    </citation>
    <scope>NUCLEOTIDE SEQUENCE</scope>
</reference>
<comment type="caution">
    <text evidence="1">The sequence shown here is derived from an EMBL/GenBank/DDBJ whole genome shotgun (WGS) entry which is preliminary data.</text>
</comment>
<dbReference type="EMBL" id="CAKXAJ010025322">
    <property type="protein sequence ID" value="CAH2238135.1"/>
    <property type="molecule type" value="Genomic_DNA"/>
</dbReference>
<accession>A0A8S4RL95</accession>
<evidence type="ECO:0000313" key="2">
    <source>
        <dbReference type="Proteomes" id="UP000838756"/>
    </source>
</evidence>
<protein>
    <submittedName>
        <fullName evidence="1">Jg22063 protein</fullName>
    </submittedName>
</protein>
<evidence type="ECO:0000313" key="1">
    <source>
        <dbReference type="EMBL" id="CAH2238135.1"/>
    </source>
</evidence>
<keyword evidence="2" id="KW-1185">Reference proteome</keyword>
<proteinExistence type="predicted"/>
<sequence length="84" mass="9236">MTVETHMYTCSPALDLHVNALDKQALFCCGRRGNILKCSYCLASALRILHRKAADSMTEFGGFVDDWLVGGFTSWSAAFASRSL</sequence>
<dbReference type="Proteomes" id="UP000838756">
    <property type="component" value="Unassembled WGS sequence"/>
</dbReference>
<name>A0A8S4RL95_9NEOP</name>